<dbReference type="Gene3D" id="4.10.410.20">
    <property type="match status" value="1"/>
</dbReference>
<proteinExistence type="predicted"/>
<dbReference type="EMBL" id="CAXAMM010004002">
    <property type="protein sequence ID" value="CAK9002000.1"/>
    <property type="molecule type" value="Genomic_DNA"/>
</dbReference>
<feature type="region of interest" description="Disordered" evidence="2">
    <location>
        <begin position="570"/>
        <end position="616"/>
    </location>
</feature>
<protein>
    <submittedName>
        <fullName evidence="6">3-1</fullName>
    </submittedName>
</protein>
<keyword evidence="3" id="KW-0732">Signal</keyword>
<evidence type="ECO:0000313" key="6">
    <source>
        <dbReference type="EMBL" id="CAK9002000.1"/>
    </source>
</evidence>
<evidence type="ECO:0000259" key="5">
    <source>
        <dbReference type="PROSITE" id="PS51762"/>
    </source>
</evidence>
<comment type="caution">
    <text evidence="6">The sequence shown here is derived from an EMBL/GenBank/DDBJ whole genome shotgun (WGS) entry which is preliminary data.</text>
</comment>
<dbReference type="InterPro" id="IPR013320">
    <property type="entry name" value="ConA-like_dom_sf"/>
</dbReference>
<dbReference type="InterPro" id="IPR001212">
    <property type="entry name" value="Somatomedin_B_dom"/>
</dbReference>
<dbReference type="SUPFAM" id="SSF47923">
    <property type="entry name" value="Ypt/Rab-GAP domain of gyp1p"/>
    <property type="match status" value="1"/>
</dbReference>
<dbReference type="InterPro" id="IPR000757">
    <property type="entry name" value="Beta-glucanase-like"/>
</dbReference>
<dbReference type="Gene3D" id="1.10.472.80">
    <property type="entry name" value="Ypt/Rab-GAP domain of gyp1p, domain 3"/>
    <property type="match status" value="1"/>
</dbReference>
<dbReference type="InterPro" id="IPR050302">
    <property type="entry name" value="Rab_GAP_TBC_domain"/>
</dbReference>
<dbReference type="Gene3D" id="2.60.120.200">
    <property type="match status" value="1"/>
</dbReference>
<dbReference type="PROSITE" id="PS50958">
    <property type="entry name" value="SMB_2"/>
    <property type="match status" value="1"/>
</dbReference>
<gene>
    <name evidence="6" type="ORF">SCF082_LOCUS7145</name>
</gene>
<feature type="domain" description="GH16" evidence="5">
    <location>
        <begin position="121"/>
        <end position="383"/>
    </location>
</feature>
<evidence type="ECO:0000256" key="3">
    <source>
        <dbReference type="SAM" id="SignalP"/>
    </source>
</evidence>
<dbReference type="PANTHER" id="PTHR47219">
    <property type="entry name" value="RAB GTPASE-ACTIVATING PROTEIN 1-LIKE"/>
    <property type="match status" value="1"/>
</dbReference>
<reference evidence="6 7" key="1">
    <citation type="submission" date="2024-02" db="EMBL/GenBank/DDBJ databases">
        <authorList>
            <person name="Chen Y."/>
            <person name="Shah S."/>
            <person name="Dougan E. K."/>
            <person name="Thang M."/>
            <person name="Chan C."/>
        </authorList>
    </citation>
    <scope>NUCLEOTIDE SEQUENCE [LARGE SCALE GENOMIC DNA]</scope>
</reference>
<feature type="domain" description="SMB" evidence="4">
    <location>
        <begin position="50"/>
        <end position="93"/>
    </location>
</feature>
<feature type="signal peptide" evidence="3">
    <location>
        <begin position="1"/>
        <end position="18"/>
    </location>
</feature>
<accession>A0ABP0IHB6</accession>
<evidence type="ECO:0000259" key="4">
    <source>
        <dbReference type="PROSITE" id="PS50958"/>
    </source>
</evidence>
<name>A0ABP0IHB6_9DINO</name>
<evidence type="ECO:0000313" key="7">
    <source>
        <dbReference type="Proteomes" id="UP001642464"/>
    </source>
</evidence>
<sequence>MARAFALLLTLVVGDDLGAELLNDCGDETCDSSDLSLRQLRANLTAEKAAWGSCQSYGCPTTFHRHHSCQCNSKCSNYGNCCADIASCSKSPSPAAPVAPGGAAPAATAKPAGRVYGHPDASKEYPVYPGFTLTVVEEFNAPLDLDSDPIWTWSDGGLYEGAVRFVKEQISFSDGKMKITAKPNPGISTQECSHAEVGKVAHKPLVSGELRARRNMFRYGRYEVRMKAPDVQPGNPDVNGNFVATMFVFRDAKFHHWREIDIEVTGDRKNSVTTNVLSADNTEWWSPRIAASREAYVGGNAREDFHTYGFEWLPNKVTWFIDGKVVRTHYGGHPPIPDKSAKIMMNLWIFGPKANFGGKEIHNNRYPMTSEYDWFRFYKWDDEPGGYPCIGSDSCLTQDDRYLDGNNPCDGQPMQGTWKGKGACTASCRYLHQWFLTLFINCFPISMVMILWDVIMCEGLPVILRIAVSILQVLKDSLLSMEFEDIIKFFKMMKTYHDEDGELGAVKIGQLLMKHTEHVHIPDDTLQYLRPSNVEDDGNLDSDESWENEHSPWYYRWVSGMWPWGKKKPFASTSWSRSAPQLGEASPRTRREGLASGASAPNVAGAPTVEDDHPEENESFFARGWEFL</sequence>
<dbReference type="SUPFAM" id="SSF49899">
    <property type="entry name" value="Concanavalin A-like lectins/glucanases"/>
    <property type="match status" value="1"/>
</dbReference>
<evidence type="ECO:0000256" key="1">
    <source>
        <dbReference type="ARBA" id="ARBA00023157"/>
    </source>
</evidence>
<keyword evidence="1" id="KW-1015">Disulfide bond</keyword>
<dbReference type="InterPro" id="IPR035969">
    <property type="entry name" value="Rab-GAP_TBC_sf"/>
</dbReference>
<dbReference type="PROSITE" id="PS51762">
    <property type="entry name" value="GH16_2"/>
    <property type="match status" value="1"/>
</dbReference>
<dbReference type="PANTHER" id="PTHR47219:SF9">
    <property type="entry name" value="GTPASE ACTIVATING PROTEIN AND CENTROSOME-ASSOCIATED, ISOFORM B"/>
    <property type="match status" value="1"/>
</dbReference>
<dbReference type="Pfam" id="PF00722">
    <property type="entry name" value="Glyco_hydro_16"/>
    <property type="match status" value="1"/>
</dbReference>
<feature type="chain" id="PRO_5047396458" evidence="3">
    <location>
        <begin position="19"/>
        <end position="628"/>
    </location>
</feature>
<organism evidence="6 7">
    <name type="scientific">Durusdinium trenchii</name>
    <dbReference type="NCBI Taxonomy" id="1381693"/>
    <lineage>
        <taxon>Eukaryota</taxon>
        <taxon>Sar</taxon>
        <taxon>Alveolata</taxon>
        <taxon>Dinophyceae</taxon>
        <taxon>Suessiales</taxon>
        <taxon>Symbiodiniaceae</taxon>
        <taxon>Durusdinium</taxon>
    </lineage>
</organism>
<evidence type="ECO:0000256" key="2">
    <source>
        <dbReference type="SAM" id="MobiDB-lite"/>
    </source>
</evidence>
<dbReference type="InterPro" id="IPR000195">
    <property type="entry name" value="Rab-GAP-TBC_dom"/>
</dbReference>
<dbReference type="Proteomes" id="UP001642464">
    <property type="component" value="Unassembled WGS sequence"/>
</dbReference>
<dbReference type="Pfam" id="PF23436">
    <property type="entry name" value="RabGap-TBC_2"/>
    <property type="match status" value="1"/>
</dbReference>
<keyword evidence="7" id="KW-1185">Reference proteome</keyword>